<keyword evidence="3" id="KW-0493">Microtubule</keyword>
<evidence type="ECO:0000256" key="3">
    <source>
        <dbReference type="ARBA" id="ARBA00022701"/>
    </source>
</evidence>
<dbReference type="Pfam" id="PF12455">
    <property type="entry name" value="Dynactin"/>
    <property type="match status" value="1"/>
</dbReference>
<dbReference type="GO" id="GO:0030286">
    <property type="term" value="C:dynein complex"/>
    <property type="evidence" value="ECO:0007669"/>
    <property type="project" value="UniProtKB-KW"/>
</dbReference>
<dbReference type="GO" id="GO:0000922">
    <property type="term" value="C:spindle pole"/>
    <property type="evidence" value="ECO:0007669"/>
    <property type="project" value="TreeGrafter"/>
</dbReference>
<evidence type="ECO:0000256" key="7">
    <source>
        <dbReference type="SAM" id="Coils"/>
    </source>
</evidence>
<keyword evidence="4" id="KW-0243">Dynein</keyword>
<accession>A0A147B8T9</accession>
<evidence type="ECO:0000313" key="9">
    <source>
        <dbReference type="EMBL" id="JAR86805.1"/>
    </source>
</evidence>
<feature type="non-terminal residue" evidence="9">
    <location>
        <position position="1"/>
    </location>
</feature>
<proteinExistence type="predicted"/>
<dbReference type="GO" id="GO:0000776">
    <property type="term" value="C:kinetochore"/>
    <property type="evidence" value="ECO:0007669"/>
    <property type="project" value="TreeGrafter"/>
</dbReference>
<evidence type="ECO:0000256" key="5">
    <source>
        <dbReference type="ARBA" id="ARBA00023054"/>
    </source>
</evidence>
<keyword evidence="5 7" id="KW-0175">Coiled coil</keyword>
<feature type="domain" description="Dynein associated protein" evidence="8">
    <location>
        <begin position="38"/>
        <end position="268"/>
    </location>
</feature>
<dbReference type="AlphaFoldDB" id="A0A147B8T9"/>
<organism evidence="9">
    <name type="scientific">Alectorobius mimon</name>
    <dbReference type="NCBI Taxonomy" id="360319"/>
    <lineage>
        <taxon>Eukaryota</taxon>
        <taxon>Metazoa</taxon>
        <taxon>Ecdysozoa</taxon>
        <taxon>Arthropoda</taxon>
        <taxon>Chelicerata</taxon>
        <taxon>Arachnida</taxon>
        <taxon>Acari</taxon>
        <taxon>Parasitiformes</taxon>
        <taxon>Ixodida</taxon>
        <taxon>Ixodoidea</taxon>
        <taxon>Argasidae</taxon>
        <taxon>Ornithodorinae</taxon>
        <taxon>Alectorobius</taxon>
    </lineage>
</organism>
<dbReference type="GO" id="GO:0007097">
    <property type="term" value="P:nuclear migration"/>
    <property type="evidence" value="ECO:0007669"/>
    <property type="project" value="TreeGrafter"/>
</dbReference>
<evidence type="ECO:0000259" key="8">
    <source>
        <dbReference type="Pfam" id="PF12455"/>
    </source>
</evidence>
<evidence type="ECO:0000256" key="6">
    <source>
        <dbReference type="ARBA" id="ARBA00023212"/>
    </source>
</evidence>
<dbReference type="GO" id="GO:0030424">
    <property type="term" value="C:axon"/>
    <property type="evidence" value="ECO:0007669"/>
    <property type="project" value="TreeGrafter"/>
</dbReference>
<dbReference type="PANTHER" id="PTHR18916">
    <property type="entry name" value="DYNACTIN 1-RELATED MICROTUBULE-BINDING"/>
    <property type="match status" value="1"/>
</dbReference>
<keyword evidence="6" id="KW-0206">Cytoskeleton</keyword>
<comment type="subcellular location">
    <subcellularLocation>
        <location evidence="1">Cytoplasm</location>
        <location evidence="1">Cytoskeleton</location>
    </subcellularLocation>
</comment>
<feature type="non-terminal residue" evidence="9">
    <location>
        <position position="270"/>
    </location>
</feature>
<evidence type="ECO:0000256" key="1">
    <source>
        <dbReference type="ARBA" id="ARBA00004245"/>
    </source>
</evidence>
<dbReference type="EMBL" id="GEIB01001435">
    <property type="protein sequence ID" value="JAR86805.1"/>
    <property type="molecule type" value="Transcribed_RNA"/>
</dbReference>
<dbReference type="GO" id="GO:0000132">
    <property type="term" value="P:establishment of mitotic spindle orientation"/>
    <property type="evidence" value="ECO:0007669"/>
    <property type="project" value="TreeGrafter"/>
</dbReference>
<feature type="coiled-coil region" evidence="7">
    <location>
        <begin position="3"/>
        <end position="56"/>
    </location>
</feature>
<name>A0A147B8T9_9ACAR</name>
<evidence type="ECO:0000256" key="4">
    <source>
        <dbReference type="ARBA" id="ARBA00023017"/>
    </source>
</evidence>
<sequence>TQVVESNRRLEALAEALANAEQMVARYRELTAQLRNQASELEYQQQQQLLSREEEDSSLSATSSVAASADLRAQALAVDLELRRLDAAQATRHVHYLCSFLPEAFLTRDHEAILMLLLVSRLHAKCEIVATQVRHKFPAPPAELTTEAVVGKPDTERHAYGNHVLFLLYELQGLLRQYECALNTCSVELFTKTATLYPEMVAQEKLVDLYLQLLRRDELDEHVPLENLEKVLTYFHSLYAVHLSNERTDGAHLLGDTLRSLSAAADAAVC</sequence>
<reference evidence="9" key="1">
    <citation type="submission" date="2016-03" db="EMBL/GenBank/DDBJ databases">
        <title>Gut transcriptome analysis on engorged females of Ornithodoros mimon (Acari: Argasidae) and phylogenetic inferences of soft ticks.</title>
        <authorList>
            <person name="Landulfo G.A."/>
            <person name="Giovanni D."/>
            <person name="Carvalho E."/>
            <person name="Junqueira-de-Azevedo I."/>
            <person name="Patane J."/>
            <person name="Mendoca R."/>
            <person name="Barros-Battesti D."/>
        </authorList>
    </citation>
    <scope>NUCLEOTIDE SEQUENCE</scope>
    <source>
        <strain evidence="9">Females</strain>
        <tissue evidence="9">Gut</tissue>
    </source>
</reference>
<dbReference type="PANTHER" id="PTHR18916:SF6">
    <property type="entry name" value="DYNACTIN SUBUNIT 1"/>
    <property type="match status" value="1"/>
</dbReference>
<dbReference type="GO" id="GO:0005874">
    <property type="term" value="C:microtubule"/>
    <property type="evidence" value="ECO:0007669"/>
    <property type="project" value="UniProtKB-KW"/>
</dbReference>
<dbReference type="InterPro" id="IPR022157">
    <property type="entry name" value="Dynactin"/>
</dbReference>
<keyword evidence="2" id="KW-0963">Cytoplasm</keyword>
<evidence type="ECO:0000256" key="2">
    <source>
        <dbReference type="ARBA" id="ARBA00022490"/>
    </source>
</evidence>
<protein>
    <submittedName>
        <fullName evidence="9">Dynactin subunit 1</fullName>
    </submittedName>
</protein>